<evidence type="ECO:0000313" key="2">
    <source>
        <dbReference type="EMBL" id="KAL3082598.1"/>
    </source>
</evidence>
<evidence type="ECO:0000313" key="3">
    <source>
        <dbReference type="Proteomes" id="UP001620626"/>
    </source>
</evidence>
<name>A0ABD2J2A1_9BILA</name>
<protein>
    <recommendedName>
        <fullName evidence="4">Secreted protein</fullName>
    </recommendedName>
</protein>
<dbReference type="Proteomes" id="UP001620626">
    <property type="component" value="Unassembled WGS sequence"/>
</dbReference>
<dbReference type="AlphaFoldDB" id="A0ABD2J2A1"/>
<keyword evidence="1" id="KW-0732">Signal</keyword>
<evidence type="ECO:0008006" key="4">
    <source>
        <dbReference type="Google" id="ProtNLM"/>
    </source>
</evidence>
<comment type="caution">
    <text evidence="2">The sequence shown here is derived from an EMBL/GenBank/DDBJ whole genome shotgun (WGS) entry which is preliminary data.</text>
</comment>
<accession>A0ABD2J2A1</accession>
<organism evidence="2 3">
    <name type="scientific">Heterodera trifolii</name>
    <dbReference type="NCBI Taxonomy" id="157864"/>
    <lineage>
        <taxon>Eukaryota</taxon>
        <taxon>Metazoa</taxon>
        <taxon>Ecdysozoa</taxon>
        <taxon>Nematoda</taxon>
        <taxon>Chromadorea</taxon>
        <taxon>Rhabditida</taxon>
        <taxon>Tylenchina</taxon>
        <taxon>Tylenchomorpha</taxon>
        <taxon>Tylenchoidea</taxon>
        <taxon>Heteroderidae</taxon>
        <taxon>Heteroderinae</taxon>
        <taxon>Heterodera</taxon>
    </lineage>
</organism>
<gene>
    <name evidence="2" type="ORF">niasHT_038187</name>
</gene>
<proteinExistence type="predicted"/>
<feature type="signal peptide" evidence="1">
    <location>
        <begin position="1"/>
        <end position="22"/>
    </location>
</feature>
<reference evidence="2 3" key="1">
    <citation type="submission" date="2024-10" db="EMBL/GenBank/DDBJ databases">
        <authorList>
            <person name="Kim D."/>
        </authorList>
    </citation>
    <scope>NUCLEOTIDE SEQUENCE [LARGE SCALE GENOMIC DNA]</scope>
    <source>
        <strain evidence="2">BH-2024</strain>
    </source>
</reference>
<keyword evidence="3" id="KW-1185">Reference proteome</keyword>
<sequence>MRFKVNNKFVLFALASFALHSARLCQSRFDFHLLFPPISARRPPRGYRWPSGVQMGCTQRRAMSPESAQMRVGKGIFDGALKTQMCQFMVLHFFKAFLNATTSVGFIVVARWYCRVVPFELKRADTVGTAYISTIGAYGKGTDWARCTAMGRRGKGSIWREWRQSGRNVLVFRAYDDDMGGKDILCRFSQITNFSALFALRH</sequence>
<dbReference type="EMBL" id="JBICBT010001105">
    <property type="protein sequence ID" value="KAL3082598.1"/>
    <property type="molecule type" value="Genomic_DNA"/>
</dbReference>
<feature type="chain" id="PRO_5044804496" description="Secreted protein" evidence="1">
    <location>
        <begin position="23"/>
        <end position="202"/>
    </location>
</feature>
<evidence type="ECO:0000256" key="1">
    <source>
        <dbReference type="SAM" id="SignalP"/>
    </source>
</evidence>